<evidence type="ECO:0000313" key="2">
    <source>
        <dbReference type="Proteomes" id="UP000236726"/>
    </source>
</evidence>
<evidence type="ECO:0008006" key="3">
    <source>
        <dbReference type="Google" id="ProtNLM"/>
    </source>
</evidence>
<dbReference type="Proteomes" id="UP000236726">
    <property type="component" value="Unassembled WGS sequence"/>
</dbReference>
<organism evidence="1 2">
    <name type="scientific">Lachnospira multipara</name>
    <dbReference type="NCBI Taxonomy" id="28051"/>
    <lineage>
        <taxon>Bacteria</taxon>
        <taxon>Bacillati</taxon>
        <taxon>Bacillota</taxon>
        <taxon>Clostridia</taxon>
        <taxon>Lachnospirales</taxon>
        <taxon>Lachnospiraceae</taxon>
        <taxon>Lachnospira</taxon>
    </lineage>
</organism>
<protein>
    <recommendedName>
        <fullName evidence="3">DUF5655 domain-containing protein</fullName>
    </recommendedName>
</protein>
<dbReference type="EMBL" id="FNUL01000030">
    <property type="protein sequence ID" value="SEG10342.1"/>
    <property type="molecule type" value="Genomic_DNA"/>
</dbReference>
<dbReference type="InterPro" id="IPR011856">
    <property type="entry name" value="tRNA_endonuc-like_dom_sf"/>
</dbReference>
<proteinExistence type="predicted"/>
<dbReference type="Gene3D" id="3.40.1350.10">
    <property type="match status" value="1"/>
</dbReference>
<dbReference type="AlphaFoldDB" id="A0A1H5XF24"/>
<reference evidence="1 2" key="1">
    <citation type="submission" date="2016-10" db="EMBL/GenBank/DDBJ databases">
        <authorList>
            <person name="de Groot N.N."/>
        </authorList>
    </citation>
    <scope>NUCLEOTIDE SEQUENCE [LARGE SCALE GENOMIC DNA]</scope>
    <source>
        <strain evidence="1 2">D15d</strain>
    </source>
</reference>
<name>A0A1H5XF24_9FIRM</name>
<evidence type="ECO:0000313" key="1">
    <source>
        <dbReference type="EMBL" id="SEG10342.1"/>
    </source>
</evidence>
<sequence length="290" mass="33502">MANLVSLEKISLKNHPEIKEDLIQKFIFEHPESLGLGELTPIQRERIQPAGGRLDILMGTVDNDGRYEIEIQLGATDPSHIIRTIEYWDTEKKRYPQYDHCAVIVAEEITGRFMNVISLFNGAIPLIALQVSAYKVGDDISLAFTKVIDRVTPGTDEEDEYEITDRNYWENRSTKKIMKDVDAIFADLGQYTAGYELKYNKFYVGLAKDGIAKNFISFKPKKSFLHFIFKTNESPELSQKIEDAGLDVTYESRWRQYRVKLQNFDDYKKHEALIRECVETAMEYFNIAEG</sequence>
<accession>A0A1H5XF24</accession>
<keyword evidence="2" id="KW-1185">Reference proteome</keyword>
<gene>
    <name evidence="1" type="ORF">SAMN05216537_1304</name>
</gene>
<dbReference type="RefSeq" id="WP_103953612.1">
    <property type="nucleotide sequence ID" value="NZ_FNUL01000030.1"/>
</dbReference>
<dbReference type="GO" id="GO:0003676">
    <property type="term" value="F:nucleic acid binding"/>
    <property type="evidence" value="ECO:0007669"/>
    <property type="project" value="InterPro"/>
</dbReference>